<dbReference type="PRINTS" id="PR00105">
    <property type="entry name" value="C5METTRFRASE"/>
</dbReference>
<dbReference type="GO" id="GO:0032259">
    <property type="term" value="P:methylation"/>
    <property type="evidence" value="ECO:0007669"/>
    <property type="project" value="UniProtKB-KW"/>
</dbReference>
<dbReference type="PANTHER" id="PTHR10629:SF52">
    <property type="entry name" value="DNA (CYTOSINE-5)-METHYLTRANSFERASE 1"/>
    <property type="match status" value="1"/>
</dbReference>
<dbReference type="InterPro" id="IPR001525">
    <property type="entry name" value="C5_MeTfrase"/>
</dbReference>
<keyword evidence="4 6" id="KW-0949">S-adenosyl-L-methionine</keyword>
<dbReference type="EMBL" id="JBHLUE010000001">
    <property type="protein sequence ID" value="MFC0562585.1"/>
    <property type="molecule type" value="Genomic_DNA"/>
</dbReference>
<dbReference type="GO" id="GO:0003886">
    <property type="term" value="F:DNA (cytosine-5-)-methyltransferase activity"/>
    <property type="evidence" value="ECO:0007669"/>
    <property type="project" value="UniProtKB-EC"/>
</dbReference>
<gene>
    <name evidence="9" type="ORF">ACFFHU_00105</name>
</gene>
<evidence type="ECO:0000256" key="3">
    <source>
        <dbReference type="ARBA" id="ARBA00022679"/>
    </source>
</evidence>
<dbReference type="Gene3D" id="3.40.50.150">
    <property type="entry name" value="Vaccinia Virus protein VP39"/>
    <property type="match status" value="1"/>
</dbReference>
<proteinExistence type="inferred from homology"/>
<evidence type="ECO:0000256" key="1">
    <source>
        <dbReference type="ARBA" id="ARBA00011975"/>
    </source>
</evidence>
<evidence type="ECO:0000256" key="2">
    <source>
        <dbReference type="ARBA" id="ARBA00022603"/>
    </source>
</evidence>
<feature type="region of interest" description="Disordered" evidence="8">
    <location>
        <begin position="362"/>
        <end position="381"/>
    </location>
</feature>
<accession>A0ABV6NP89</accession>
<dbReference type="Pfam" id="PF00145">
    <property type="entry name" value="DNA_methylase"/>
    <property type="match status" value="1"/>
</dbReference>
<comment type="similarity">
    <text evidence="6 7">Belongs to the class I-like SAM-binding methyltransferase superfamily. C5-methyltransferase family.</text>
</comment>
<dbReference type="InterPro" id="IPR031303">
    <property type="entry name" value="C5_meth_CS"/>
</dbReference>
<evidence type="ECO:0000256" key="7">
    <source>
        <dbReference type="RuleBase" id="RU000416"/>
    </source>
</evidence>
<keyword evidence="3 6" id="KW-0808">Transferase</keyword>
<evidence type="ECO:0000313" key="10">
    <source>
        <dbReference type="Proteomes" id="UP001589894"/>
    </source>
</evidence>
<organism evidence="9 10">
    <name type="scientific">Plantactinospora siamensis</name>
    <dbReference type="NCBI Taxonomy" id="555372"/>
    <lineage>
        <taxon>Bacteria</taxon>
        <taxon>Bacillati</taxon>
        <taxon>Actinomycetota</taxon>
        <taxon>Actinomycetes</taxon>
        <taxon>Micromonosporales</taxon>
        <taxon>Micromonosporaceae</taxon>
        <taxon>Plantactinospora</taxon>
    </lineage>
</organism>
<evidence type="ECO:0000256" key="4">
    <source>
        <dbReference type="ARBA" id="ARBA00022691"/>
    </source>
</evidence>
<sequence>MAPRPAKIAAVDLFCGVGGLSYGLQDAGIDVVAGVDIDPACDYPYRTNIRAPFHKMDVCKLAAKDLAAMWPKGSLRMLAGCAPCQPFSSYRRGADTSQESQWPLVNEVSRLVEGTRPELVTMENVPRIVSKSIFNRFVDRLRDLGYFVDFKSCHCPAYGIPQHRRRLVLVASLLGEIRVPKGTVAPANYATVEESIGKLAAIGHGEADPLDRVHKSRTLTHANLDRIRSSKPGGTWEDWDESLRAPCHRKSSGSTFRNVYARMAWDQPSPTITTLSYNYGAGRFGHPEQDRAISLREAAILQSFPQDYEFVAPEDPVQFAPLGRLIGNAVPPKLAQAIGDAIVEHVEQIRGRVSRVDRRATVPPPTVDARRATSRSIRAIA</sequence>
<keyword evidence="10" id="KW-1185">Reference proteome</keyword>
<dbReference type="InterPro" id="IPR029063">
    <property type="entry name" value="SAM-dependent_MTases_sf"/>
</dbReference>
<dbReference type="PROSITE" id="PS51679">
    <property type="entry name" value="SAM_MT_C5"/>
    <property type="match status" value="1"/>
</dbReference>
<evidence type="ECO:0000256" key="5">
    <source>
        <dbReference type="ARBA" id="ARBA00022747"/>
    </source>
</evidence>
<dbReference type="PROSITE" id="PS00095">
    <property type="entry name" value="C5_MTASE_2"/>
    <property type="match status" value="1"/>
</dbReference>
<dbReference type="NCBIfam" id="TIGR00675">
    <property type="entry name" value="dcm"/>
    <property type="match status" value="1"/>
</dbReference>
<keyword evidence="2 6" id="KW-0489">Methyltransferase</keyword>
<keyword evidence="5" id="KW-0680">Restriction system</keyword>
<evidence type="ECO:0000256" key="6">
    <source>
        <dbReference type="PROSITE-ProRule" id="PRU01016"/>
    </source>
</evidence>
<dbReference type="RefSeq" id="WP_377334360.1">
    <property type="nucleotide sequence ID" value="NZ_JBHLUE010000001.1"/>
</dbReference>
<feature type="active site" evidence="6">
    <location>
        <position position="84"/>
    </location>
</feature>
<protein>
    <recommendedName>
        <fullName evidence="1">DNA (cytosine-5-)-methyltransferase</fullName>
        <ecNumber evidence="1">2.1.1.37</ecNumber>
    </recommendedName>
</protein>
<evidence type="ECO:0000313" key="9">
    <source>
        <dbReference type="EMBL" id="MFC0562585.1"/>
    </source>
</evidence>
<dbReference type="InterPro" id="IPR050390">
    <property type="entry name" value="C5-Methyltransferase"/>
</dbReference>
<dbReference type="Proteomes" id="UP001589894">
    <property type="component" value="Unassembled WGS sequence"/>
</dbReference>
<dbReference type="Gene3D" id="3.90.120.10">
    <property type="entry name" value="DNA Methylase, subunit A, domain 2"/>
    <property type="match status" value="1"/>
</dbReference>
<evidence type="ECO:0000256" key="8">
    <source>
        <dbReference type="SAM" id="MobiDB-lite"/>
    </source>
</evidence>
<dbReference type="EC" id="2.1.1.37" evidence="1"/>
<dbReference type="SUPFAM" id="SSF53335">
    <property type="entry name" value="S-adenosyl-L-methionine-dependent methyltransferases"/>
    <property type="match status" value="1"/>
</dbReference>
<name>A0ABV6NP89_9ACTN</name>
<reference evidence="9 10" key="1">
    <citation type="submission" date="2024-09" db="EMBL/GenBank/DDBJ databases">
        <authorList>
            <person name="Sun Q."/>
            <person name="Mori K."/>
        </authorList>
    </citation>
    <scope>NUCLEOTIDE SEQUENCE [LARGE SCALE GENOMIC DNA]</scope>
    <source>
        <strain evidence="9 10">TBRC 2205</strain>
    </source>
</reference>
<comment type="caution">
    <text evidence="9">The sequence shown here is derived from an EMBL/GenBank/DDBJ whole genome shotgun (WGS) entry which is preliminary data.</text>
</comment>
<dbReference type="PANTHER" id="PTHR10629">
    <property type="entry name" value="CYTOSINE-SPECIFIC METHYLTRANSFERASE"/>
    <property type="match status" value="1"/>
</dbReference>